<keyword evidence="1" id="KW-0472">Membrane</keyword>
<keyword evidence="3" id="KW-1185">Reference proteome</keyword>
<evidence type="ECO:0008006" key="4">
    <source>
        <dbReference type="Google" id="ProtNLM"/>
    </source>
</evidence>
<accession>A0A1W6SR96</accession>
<dbReference type="eggNOG" id="COG4278">
    <property type="taxonomic scope" value="Bacteria"/>
</dbReference>
<feature type="transmembrane region" description="Helical" evidence="1">
    <location>
        <begin position="59"/>
        <end position="78"/>
    </location>
</feature>
<sequence length="252" mass="27866">MDDIHEDTTIKAAILLDPLGVKPKTNSFSETVISWLIIGCITGVPVFYAIQSLTRSPNAWFFISIMPAAYLFWSNWIGMRRQERRAAFIDVYQFPASVKEQVGKCYPHLSDDQLLLIMQGLRQYFQLCNKAARETVSMPSRVVDVAWHEFILFTRDYEEFCQHGIGRFLHHTPAAGMTSTIGIGNGMKKAWLLACEWEGIDQKAPSRLPFLFAIDAALNIPDGFMHSLDNDYAANGNAGCGGGGCGGCGGGC</sequence>
<dbReference type="OrthoDB" id="278697at2"/>
<dbReference type="AlphaFoldDB" id="A0A1W6SR96"/>
<dbReference type="Proteomes" id="UP000012179">
    <property type="component" value="Chromosome"/>
</dbReference>
<organism evidence="2 3">
    <name type="scientific">Nitrosospira lacus</name>
    <dbReference type="NCBI Taxonomy" id="1288494"/>
    <lineage>
        <taxon>Bacteria</taxon>
        <taxon>Pseudomonadati</taxon>
        <taxon>Pseudomonadota</taxon>
        <taxon>Betaproteobacteria</taxon>
        <taxon>Nitrosomonadales</taxon>
        <taxon>Nitrosomonadaceae</taxon>
        <taxon>Nitrosospira</taxon>
    </lineage>
</organism>
<evidence type="ECO:0000256" key="1">
    <source>
        <dbReference type="SAM" id="Phobius"/>
    </source>
</evidence>
<protein>
    <recommendedName>
        <fullName evidence="4">TIGR04222 domain-containing membrane protein</fullName>
    </recommendedName>
</protein>
<dbReference type="EMBL" id="CP021106">
    <property type="protein sequence ID" value="ARO88316.1"/>
    <property type="molecule type" value="Genomic_DNA"/>
</dbReference>
<proteinExistence type="predicted"/>
<gene>
    <name evidence="2" type="ORF">EBAPG3_011310</name>
</gene>
<feature type="transmembrane region" description="Helical" evidence="1">
    <location>
        <begin position="32"/>
        <end position="53"/>
    </location>
</feature>
<name>A0A1W6SR96_9PROT</name>
<keyword evidence="1" id="KW-1133">Transmembrane helix</keyword>
<evidence type="ECO:0000313" key="3">
    <source>
        <dbReference type="Proteomes" id="UP000012179"/>
    </source>
</evidence>
<reference evidence="2 3" key="1">
    <citation type="journal article" date="2015" name="Int. J. Syst. Evol. Microbiol.">
        <title>Nitrosospira lacus sp. nov., a psychrotolerant, ammonia-oxidizing bacterium from sandy lake sediment.</title>
        <authorList>
            <person name="Urakawa H."/>
            <person name="Garcia J.C."/>
            <person name="Nielsen J.L."/>
            <person name="Le V.Q."/>
            <person name="Kozlowski J.A."/>
            <person name="Stein L.Y."/>
            <person name="Lim C.K."/>
            <person name="Pommerening-Roser A."/>
            <person name="Martens-Habbena W."/>
            <person name="Stahl D.A."/>
            <person name="Klotz M.G."/>
        </authorList>
    </citation>
    <scope>NUCLEOTIDE SEQUENCE [LARGE SCALE GENOMIC DNA]</scope>
    <source>
        <strain evidence="2 3">APG3</strain>
    </source>
</reference>
<keyword evidence="1" id="KW-0812">Transmembrane</keyword>
<evidence type="ECO:0000313" key="2">
    <source>
        <dbReference type="EMBL" id="ARO88316.1"/>
    </source>
</evidence>
<dbReference type="KEGG" id="nlc:EBAPG3_011310"/>